<dbReference type="Proteomes" id="UP000002281">
    <property type="component" value="Chromosome 8"/>
</dbReference>
<evidence type="ECO:0000313" key="1">
    <source>
        <dbReference type="Ensembl" id="ENSECAP00000089165.1"/>
    </source>
</evidence>
<dbReference type="AlphaFoldDB" id="A0A9L0TPU4"/>
<dbReference type="Ensembl" id="ENSECAT00000140110.1">
    <property type="protein sequence ID" value="ENSECAP00000089165.1"/>
    <property type="gene ID" value="ENSECAG00000054453.1"/>
</dbReference>
<reference evidence="1" key="2">
    <citation type="submission" date="2025-08" db="UniProtKB">
        <authorList>
            <consortium name="Ensembl"/>
        </authorList>
    </citation>
    <scope>IDENTIFICATION</scope>
    <source>
        <strain evidence="1">Thoroughbred</strain>
    </source>
</reference>
<protein>
    <submittedName>
        <fullName evidence="1">Uncharacterized protein</fullName>
    </submittedName>
</protein>
<dbReference type="GeneTree" id="ENSGT01150000286916"/>
<accession>A0A9L0TPU4</accession>
<keyword evidence="2" id="KW-1185">Reference proteome</keyword>
<organism evidence="1 2">
    <name type="scientific">Equus caballus</name>
    <name type="common">Horse</name>
    <dbReference type="NCBI Taxonomy" id="9796"/>
    <lineage>
        <taxon>Eukaryota</taxon>
        <taxon>Metazoa</taxon>
        <taxon>Chordata</taxon>
        <taxon>Craniata</taxon>
        <taxon>Vertebrata</taxon>
        <taxon>Euteleostomi</taxon>
        <taxon>Mammalia</taxon>
        <taxon>Eutheria</taxon>
        <taxon>Laurasiatheria</taxon>
        <taxon>Perissodactyla</taxon>
        <taxon>Equidae</taxon>
        <taxon>Equus</taxon>
    </lineage>
</organism>
<proteinExistence type="predicted"/>
<sequence length="156" mass="18396">FFDKRAKTTLWGKDSLFSEWCWENWVSTCTRLKLDPYLTSHTKVNSRWIKDLNVRPKTIKLLEENRGGKLPDIGFSDVVLDMTPKAQARKEKIDKWGYVKLKNFCASKETINRVKRQPVEWEKIIANRISDKGLISRIYKELVQLNNKKTNNPIKK</sequence>
<reference evidence="1 2" key="1">
    <citation type="journal article" date="2009" name="Science">
        <title>Genome sequence, comparative analysis, and population genetics of the domestic horse.</title>
        <authorList>
            <consortium name="Broad Institute Genome Sequencing Platform"/>
            <consortium name="Broad Institute Whole Genome Assembly Team"/>
            <person name="Wade C.M."/>
            <person name="Giulotto E."/>
            <person name="Sigurdsson S."/>
            <person name="Zoli M."/>
            <person name="Gnerre S."/>
            <person name="Imsland F."/>
            <person name="Lear T.L."/>
            <person name="Adelson D.L."/>
            <person name="Bailey E."/>
            <person name="Bellone R.R."/>
            <person name="Bloecker H."/>
            <person name="Distl O."/>
            <person name="Edgar R.C."/>
            <person name="Garber M."/>
            <person name="Leeb T."/>
            <person name="Mauceli E."/>
            <person name="MacLeod J.N."/>
            <person name="Penedo M.C.T."/>
            <person name="Raison J.M."/>
            <person name="Sharpe T."/>
            <person name="Vogel J."/>
            <person name="Andersson L."/>
            <person name="Antczak D.F."/>
            <person name="Biagi T."/>
            <person name="Binns M.M."/>
            <person name="Chowdhary B.P."/>
            <person name="Coleman S.J."/>
            <person name="Della Valle G."/>
            <person name="Fryc S."/>
            <person name="Guerin G."/>
            <person name="Hasegawa T."/>
            <person name="Hill E.W."/>
            <person name="Jurka J."/>
            <person name="Kiialainen A."/>
            <person name="Lindgren G."/>
            <person name="Liu J."/>
            <person name="Magnani E."/>
            <person name="Mickelson J.R."/>
            <person name="Murray J."/>
            <person name="Nergadze S.G."/>
            <person name="Onofrio R."/>
            <person name="Pedroni S."/>
            <person name="Piras M.F."/>
            <person name="Raudsepp T."/>
            <person name="Rocchi M."/>
            <person name="Roeed K.H."/>
            <person name="Ryder O.A."/>
            <person name="Searle S."/>
            <person name="Skow L."/>
            <person name="Swinburne J.E."/>
            <person name="Syvaenen A.C."/>
            <person name="Tozaki T."/>
            <person name="Valberg S.J."/>
            <person name="Vaudin M."/>
            <person name="White J.R."/>
            <person name="Zody M.C."/>
            <person name="Lander E.S."/>
            <person name="Lindblad-Toh K."/>
        </authorList>
    </citation>
    <scope>NUCLEOTIDE SEQUENCE [LARGE SCALE GENOMIC DNA]</scope>
    <source>
        <strain evidence="1 2">Thoroughbred</strain>
    </source>
</reference>
<name>A0A9L0TPU4_HORSE</name>
<dbReference type="PANTHER" id="PTHR19446">
    <property type="entry name" value="REVERSE TRANSCRIPTASES"/>
    <property type="match status" value="1"/>
</dbReference>
<reference evidence="1" key="3">
    <citation type="submission" date="2025-09" db="UniProtKB">
        <authorList>
            <consortium name="Ensembl"/>
        </authorList>
    </citation>
    <scope>IDENTIFICATION</scope>
    <source>
        <strain evidence="1">Thoroughbred</strain>
    </source>
</reference>
<evidence type="ECO:0000313" key="2">
    <source>
        <dbReference type="Proteomes" id="UP000002281"/>
    </source>
</evidence>